<dbReference type="PANTHER" id="PTHR17630">
    <property type="entry name" value="DIENELACTONE HYDROLASE"/>
    <property type="match status" value="1"/>
</dbReference>
<gene>
    <name evidence="3" type="ORF">VitviT2T_006436</name>
</gene>
<feature type="region of interest" description="Disordered" evidence="1">
    <location>
        <begin position="1"/>
        <end position="20"/>
    </location>
</feature>
<evidence type="ECO:0000256" key="1">
    <source>
        <dbReference type="SAM" id="MobiDB-lite"/>
    </source>
</evidence>
<dbReference type="InterPro" id="IPR029058">
    <property type="entry name" value="AB_hydrolase_fold"/>
</dbReference>
<dbReference type="PANTHER" id="PTHR17630:SF52">
    <property type="entry name" value="ENDO-1,3-1,4-BETA-D-GLUCANASE-LIKE PROTEIN"/>
    <property type="match status" value="1"/>
</dbReference>
<dbReference type="SUPFAM" id="SSF53474">
    <property type="entry name" value="alpha/beta-Hydrolases"/>
    <property type="match status" value="1"/>
</dbReference>
<sequence>MSISRCYENPPSFSPGSGAGTVQEVGGGGRLKAYVTGPLDSKLAILFVSDVFGYEAPNLRKLADKVAAAGFLVVAPDFFYGDPVDLSNPNFDRQVWIAAHGTDKGCEDAKAVIAALRSKGVSAIGAAGFCWGGKVVVNLASSDHIQAAVVLHPGRITDDEINEVKTPIAILGAEIDDASPPEQLEHFGEILSAKSGIDCFVKIFPGVAHGWTVRYSVEDEWGVKSAEEAHGDMLNWFSKYMKEE</sequence>
<dbReference type="EMBL" id="CP126652">
    <property type="protein sequence ID" value="WJZ87029.1"/>
    <property type="molecule type" value="Genomic_DNA"/>
</dbReference>
<reference evidence="3 4" key="1">
    <citation type="journal article" date="2023" name="Hortic Res">
        <title>The complete reference genome for grapevine (Vitis vinifera L.) genetics and breeding.</title>
        <authorList>
            <person name="Shi X."/>
            <person name="Cao S."/>
            <person name="Wang X."/>
            <person name="Huang S."/>
            <person name="Wang Y."/>
            <person name="Liu Z."/>
            <person name="Liu W."/>
            <person name="Leng X."/>
            <person name="Peng Y."/>
            <person name="Wang N."/>
            <person name="Wang Y."/>
            <person name="Ma Z."/>
            <person name="Xu X."/>
            <person name="Zhang F."/>
            <person name="Xue H."/>
            <person name="Zhong H."/>
            <person name="Wang Y."/>
            <person name="Zhang K."/>
            <person name="Velt A."/>
            <person name="Avia K."/>
            <person name="Holtgrawe D."/>
            <person name="Grimplet J."/>
            <person name="Matus J.T."/>
            <person name="Ware D."/>
            <person name="Wu X."/>
            <person name="Wang H."/>
            <person name="Liu C."/>
            <person name="Fang Y."/>
            <person name="Rustenholz C."/>
            <person name="Cheng Z."/>
            <person name="Xiao H."/>
            <person name="Zhou Y."/>
        </authorList>
    </citation>
    <scope>NUCLEOTIDE SEQUENCE [LARGE SCALE GENOMIC DNA]</scope>
    <source>
        <strain evidence="4">cv. Pinot noir / PN40024</strain>
        <tissue evidence="3">Leaf</tissue>
    </source>
</reference>
<evidence type="ECO:0000259" key="2">
    <source>
        <dbReference type="Pfam" id="PF01738"/>
    </source>
</evidence>
<evidence type="ECO:0000313" key="3">
    <source>
        <dbReference type="EMBL" id="WJZ87029.1"/>
    </source>
</evidence>
<proteinExistence type="predicted"/>
<protein>
    <recommendedName>
        <fullName evidence="2">Dienelactone hydrolase domain-containing protein</fullName>
    </recommendedName>
</protein>
<organism evidence="3 4">
    <name type="scientific">Vitis vinifera</name>
    <name type="common">Grape</name>
    <dbReference type="NCBI Taxonomy" id="29760"/>
    <lineage>
        <taxon>Eukaryota</taxon>
        <taxon>Viridiplantae</taxon>
        <taxon>Streptophyta</taxon>
        <taxon>Embryophyta</taxon>
        <taxon>Tracheophyta</taxon>
        <taxon>Spermatophyta</taxon>
        <taxon>Magnoliopsida</taxon>
        <taxon>eudicotyledons</taxon>
        <taxon>Gunneridae</taxon>
        <taxon>Pentapetalae</taxon>
        <taxon>rosids</taxon>
        <taxon>Vitales</taxon>
        <taxon>Vitaceae</taxon>
        <taxon>Viteae</taxon>
        <taxon>Vitis</taxon>
    </lineage>
</organism>
<name>A0ABY9BW17_VITVI</name>
<dbReference type="Pfam" id="PF01738">
    <property type="entry name" value="DLH"/>
    <property type="match status" value="1"/>
</dbReference>
<dbReference type="Proteomes" id="UP001227230">
    <property type="component" value="Chromosome 5"/>
</dbReference>
<dbReference type="Gene3D" id="3.40.50.1820">
    <property type="entry name" value="alpha/beta hydrolase"/>
    <property type="match status" value="1"/>
</dbReference>
<evidence type="ECO:0000313" key="4">
    <source>
        <dbReference type="Proteomes" id="UP001227230"/>
    </source>
</evidence>
<feature type="domain" description="Dienelactone hydrolase" evidence="2">
    <location>
        <begin position="32"/>
        <end position="240"/>
    </location>
</feature>
<accession>A0ABY9BW17</accession>
<keyword evidence="4" id="KW-1185">Reference proteome</keyword>
<dbReference type="InterPro" id="IPR002925">
    <property type="entry name" value="Dienelactn_hydro"/>
</dbReference>